<dbReference type="WBParaSite" id="nRc.2.0.1.t26844-RA">
    <property type="protein sequence ID" value="nRc.2.0.1.t26844-RA"/>
    <property type="gene ID" value="nRc.2.0.1.g26844"/>
</dbReference>
<proteinExistence type="predicted"/>
<accession>A0A915JKX1</accession>
<protein>
    <submittedName>
        <fullName evidence="2">Uncharacterized protein</fullName>
    </submittedName>
</protein>
<evidence type="ECO:0000313" key="1">
    <source>
        <dbReference type="Proteomes" id="UP000887565"/>
    </source>
</evidence>
<evidence type="ECO:0000313" key="2">
    <source>
        <dbReference type="WBParaSite" id="nRc.2.0.1.t26844-RA"/>
    </source>
</evidence>
<sequence length="86" mass="9857">MVYMRLAKQMCARKESDLKDQLATLKTCPDQNNVEADKMNQKLCENESIVECCNKGRYFIVADEARDVANKIILKKSMQLVSQLNV</sequence>
<name>A0A915JKX1_ROMCU</name>
<reference evidence="2" key="1">
    <citation type="submission" date="2022-11" db="UniProtKB">
        <authorList>
            <consortium name="WormBaseParasite"/>
        </authorList>
    </citation>
    <scope>IDENTIFICATION</scope>
</reference>
<dbReference type="AlphaFoldDB" id="A0A915JKX1"/>
<keyword evidence="1" id="KW-1185">Reference proteome</keyword>
<dbReference type="Proteomes" id="UP000887565">
    <property type="component" value="Unplaced"/>
</dbReference>
<organism evidence="1 2">
    <name type="scientific">Romanomermis culicivorax</name>
    <name type="common">Nematode worm</name>
    <dbReference type="NCBI Taxonomy" id="13658"/>
    <lineage>
        <taxon>Eukaryota</taxon>
        <taxon>Metazoa</taxon>
        <taxon>Ecdysozoa</taxon>
        <taxon>Nematoda</taxon>
        <taxon>Enoplea</taxon>
        <taxon>Dorylaimia</taxon>
        <taxon>Mermithida</taxon>
        <taxon>Mermithoidea</taxon>
        <taxon>Mermithidae</taxon>
        <taxon>Romanomermis</taxon>
    </lineage>
</organism>